<dbReference type="RefSeq" id="WP_263999876.1">
    <property type="nucleotide sequence ID" value="NZ_JACKVK010000022.1"/>
</dbReference>
<dbReference type="InterPro" id="IPR011008">
    <property type="entry name" value="Dimeric_a/b-barrel"/>
</dbReference>
<dbReference type="GO" id="GO:0004497">
    <property type="term" value="F:monooxygenase activity"/>
    <property type="evidence" value="ECO:0007669"/>
    <property type="project" value="UniProtKB-KW"/>
</dbReference>
<dbReference type="GO" id="GO:0005829">
    <property type="term" value="C:cytosol"/>
    <property type="evidence" value="ECO:0007669"/>
    <property type="project" value="TreeGrafter"/>
</dbReference>
<keyword evidence="2" id="KW-0503">Monooxygenase</keyword>
<reference evidence="2" key="2">
    <citation type="journal article" date="2022" name="BMC Genomics">
        <title>Comparative genome analysis of mycobacteria focusing on tRNA and non-coding RNA.</title>
        <authorList>
            <person name="Behra P.R.K."/>
            <person name="Pettersson B.M.F."/>
            <person name="Ramesh M."/>
            <person name="Das S."/>
            <person name="Dasgupta S."/>
            <person name="Kirsebom L.A."/>
        </authorList>
    </citation>
    <scope>NUCLEOTIDE SEQUENCE</scope>
    <source>
        <strain evidence="2">DSM 44838</strain>
    </source>
</reference>
<dbReference type="Gene3D" id="3.30.70.100">
    <property type="match status" value="1"/>
</dbReference>
<dbReference type="PROSITE" id="PS51725">
    <property type="entry name" value="ABM"/>
    <property type="match status" value="1"/>
</dbReference>
<dbReference type="InterPro" id="IPR050744">
    <property type="entry name" value="AI-2_Isomerase_LsrG"/>
</dbReference>
<dbReference type="Proteomes" id="UP001141629">
    <property type="component" value="Unassembled WGS sequence"/>
</dbReference>
<name>A0A9X3BWY8_9MYCO</name>
<dbReference type="InterPro" id="IPR007138">
    <property type="entry name" value="ABM_dom"/>
</dbReference>
<keyword evidence="2" id="KW-0560">Oxidoreductase</keyword>
<dbReference type="Pfam" id="PF03992">
    <property type="entry name" value="ABM"/>
    <property type="match status" value="1"/>
</dbReference>
<protein>
    <submittedName>
        <fullName evidence="2">Antibiotic biosynthesis monooxygenase</fullName>
    </submittedName>
</protein>
<dbReference type="PANTHER" id="PTHR33336">
    <property type="entry name" value="QUINOL MONOOXYGENASE YGIN-RELATED"/>
    <property type="match status" value="1"/>
</dbReference>
<evidence type="ECO:0000313" key="3">
    <source>
        <dbReference type="Proteomes" id="UP001141629"/>
    </source>
</evidence>
<organism evidence="2 3">
    <name type="scientific">Mycobacterium yunnanensis</name>
    <dbReference type="NCBI Taxonomy" id="368477"/>
    <lineage>
        <taxon>Bacteria</taxon>
        <taxon>Bacillati</taxon>
        <taxon>Actinomycetota</taxon>
        <taxon>Actinomycetes</taxon>
        <taxon>Mycobacteriales</taxon>
        <taxon>Mycobacteriaceae</taxon>
        <taxon>Mycobacterium</taxon>
    </lineage>
</organism>
<feature type="domain" description="ABM" evidence="1">
    <location>
        <begin position="6"/>
        <end position="95"/>
    </location>
</feature>
<proteinExistence type="predicted"/>
<dbReference type="PANTHER" id="PTHR33336:SF3">
    <property type="entry name" value="ABM DOMAIN-CONTAINING PROTEIN"/>
    <property type="match status" value="1"/>
</dbReference>
<dbReference type="AlphaFoldDB" id="A0A9X3BWY8"/>
<reference evidence="2" key="1">
    <citation type="submission" date="2020-07" db="EMBL/GenBank/DDBJ databases">
        <authorList>
            <person name="Pettersson B.M.F."/>
            <person name="Behra P.R.K."/>
            <person name="Ramesh M."/>
            <person name="Das S."/>
            <person name="Dasgupta S."/>
            <person name="Kirsebom L.A."/>
        </authorList>
    </citation>
    <scope>NUCLEOTIDE SEQUENCE</scope>
    <source>
        <strain evidence="2">DSM 44838</strain>
    </source>
</reference>
<evidence type="ECO:0000259" key="1">
    <source>
        <dbReference type="PROSITE" id="PS51725"/>
    </source>
</evidence>
<sequence length="103" mass="11222">MVPEVVVIVAHWQTSADDLDTVLGFVAELTPRSLAEPGCLGYEALQDADDPTRLVLVERYRDRAALEAHLASPHYQELVVGGVRPLLTDRRVSTLGVVDIATT</sequence>
<comment type="caution">
    <text evidence="2">The sequence shown here is derived from an EMBL/GenBank/DDBJ whole genome shotgun (WGS) entry which is preliminary data.</text>
</comment>
<accession>A0A9X3BWY8</accession>
<keyword evidence="3" id="KW-1185">Reference proteome</keyword>
<evidence type="ECO:0000313" key="2">
    <source>
        <dbReference type="EMBL" id="MCV7424790.1"/>
    </source>
</evidence>
<dbReference type="EMBL" id="JACKVK010000022">
    <property type="protein sequence ID" value="MCV7424790.1"/>
    <property type="molecule type" value="Genomic_DNA"/>
</dbReference>
<dbReference type="SUPFAM" id="SSF54909">
    <property type="entry name" value="Dimeric alpha+beta barrel"/>
    <property type="match status" value="1"/>
</dbReference>
<gene>
    <name evidence="2" type="ORF">H7K45_30050</name>
</gene>